<proteinExistence type="predicted"/>
<keyword evidence="3" id="KW-0863">Zinc-finger</keyword>
<dbReference type="GO" id="GO:0005634">
    <property type="term" value="C:nucleus"/>
    <property type="evidence" value="ECO:0007669"/>
    <property type="project" value="UniProtKB-SubCell"/>
</dbReference>
<evidence type="ECO:0000313" key="6">
    <source>
        <dbReference type="EMBL" id="OXA37941.1"/>
    </source>
</evidence>
<reference evidence="6 7" key="1">
    <citation type="submission" date="2015-12" db="EMBL/GenBank/DDBJ databases">
        <title>The genome of Folsomia candida.</title>
        <authorList>
            <person name="Faddeeva A."/>
            <person name="Derks M.F."/>
            <person name="Anvar Y."/>
            <person name="Smit S."/>
            <person name="Van Straalen N."/>
            <person name="Roelofs D."/>
        </authorList>
    </citation>
    <scope>NUCLEOTIDE SEQUENCE [LARGE SCALE GENOMIC DNA]</scope>
    <source>
        <strain evidence="6 7">VU population</strain>
        <tissue evidence="6">Whole body</tissue>
    </source>
</reference>
<dbReference type="InterPro" id="IPR012337">
    <property type="entry name" value="RNaseH-like_sf"/>
</dbReference>
<evidence type="ECO:0000256" key="5">
    <source>
        <dbReference type="ARBA" id="ARBA00023242"/>
    </source>
</evidence>
<dbReference type="Proteomes" id="UP000198287">
    <property type="component" value="Unassembled WGS sequence"/>
</dbReference>
<evidence type="ECO:0000256" key="2">
    <source>
        <dbReference type="ARBA" id="ARBA00022723"/>
    </source>
</evidence>
<keyword evidence="2" id="KW-0479">Metal-binding</keyword>
<keyword evidence="7" id="KW-1185">Reference proteome</keyword>
<name>A0A226CZW1_FOLCA</name>
<dbReference type="GO" id="GO:0008270">
    <property type="term" value="F:zinc ion binding"/>
    <property type="evidence" value="ECO:0007669"/>
    <property type="project" value="UniProtKB-KW"/>
</dbReference>
<dbReference type="InterPro" id="IPR052035">
    <property type="entry name" value="ZnF_BED_domain_contain"/>
</dbReference>
<evidence type="ECO:0000256" key="1">
    <source>
        <dbReference type="ARBA" id="ARBA00004123"/>
    </source>
</evidence>
<evidence type="ECO:0000313" key="7">
    <source>
        <dbReference type="Proteomes" id="UP000198287"/>
    </source>
</evidence>
<evidence type="ECO:0000256" key="3">
    <source>
        <dbReference type="ARBA" id="ARBA00022771"/>
    </source>
</evidence>
<keyword evidence="5" id="KW-0539">Nucleus</keyword>
<keyword evidence="4" id="KW-0862">Zinc</keyword>
<dbReference type="EMBL" id="LNIX01000050">
    <property type="protein sequence ID" value="OXA37941.1"/>
    <property type="molecule type" value="Genomic_DNA"/>
</dbReference>
<evidence type="ECO:0000256" key="4">
    <source>
        <dbReference type="ARBA" id="ARBA00022833"/>
    </source>
</evidence>
<dbReference type="PANTHER" id="PTHR46481">
    <property type="entry name" value="ZINC FINGER BED DOMAIN-CONTAINING PROTEIN 4"/>
    <property type="match status" value="1"/>
</dbReference>
<dbReference type="OrthoDB" id="10057873at2759"/>
<dbReference type="GO" id="GO:0016874">
    <property type="term" value="F:ligase activity"/>
    <property type="evidence" value="ECO:0007669"/>
    <property type="project" value="UniProtKB-KW"/>
</dbReference>
<protein>
    <submittedName>
        <fullName evidence="6">Aspartate--tRNA ligase, cytoplasmic</fullName>
    </submittedName>
</protein>
<gene>
    <name evidence="6" type="ORF">Fcan01_27303</name>
</gene>
<sequence>MEFLKLPMLQLPPNLRKLLDKNGGLYSFHKFQEDKIVAKCNLCPNKVIKCSITVSSNLLSHYKTVHPHQYKAWMDKKQQTIMTRNQLLVTTKRKYFTDPKPNKIEEETISHKNLVIPITKFLISTSSPMSILQDATFLDLVKCLNPTAILPKESLIKTKIETLRHSLVSELKDTFAQLDFLCVTADSSETSTSTQLVKITAHWLSSSDLTKRDSAVLAVRRFNKHQGRHEILGLISSTLFHEYGLDKDKIVCIMTGSNWLKCGENLSYGYQGQDQGHGDIDTDIQHKIHPPHLQFVSDTLTRIAEEEPTKISDPVFHSAFTKFSTLCTLASSKPFLDNPKIFFPPHQISDWTSKFDAIAALLSTKADSLPEICHAFNLPNFTPEEIASLSRYSSILSHLHSTITNFHSSETYFGDVFPEILRLHVKLTDIPNDPLATRIISALQTKFGPLFEFSPKSEFFIVASIAHPFFKTRWIPSHRMDQCKQIFYKVALEMGDKNLEYSQPRIHDEIVSKKAKRFGFDEDAHNLKNPVELECLKYYEEKRTDFHILDEYPLIRRIFRKYNTPLTSNPEESRSFNRFNDDDDALFEAIAMLKINFSDTINDLDYSAQCNIKLEPIS</sequence>
<comment type="caution">
    <text evidence="6">The sequence shown here is derived from an EMBL/GenBank/DDBJ whole genome shotgun (WGS) entry which is preliminary data.</text>
</comment>
<dbReference type="PANTHER" id="PTHR46481:SF10">
    <property type="entry name" value="ZINC FINGER BED DOMAIN-CONTAINING PROTEIN 39"/>
    <property type="match status" value="1"/>
</dbReference>
<organism evidence="6 7">
    <name type="scientific">Folsomia candida</name>
    <name type="common">Springtail</name>
    <dbReference type="NCBI Taxonomy" id="158441"/>
    <lineage>
        <taxon>Eukaryota</taxon>
        <taxon>Metazoa</taxon>
        <taxon>Ecdysozoa</taxon>
        <taxon>Arthropoda</taxon>
        <taxon>Hexapoda</taxon>
        <taxon>Collembola</taxon>
        <taxon>Entomobryomorpha</taxon>
        <taxon>Isotomoidea</taxon>
        <taxon>Isotomidae</taxon>
        <taxon>Proisotominae</taxon>
        <taxon>Folsomia</taxon>
    </lineage>
</organism>
<accession>A0A226CZW1</accession>
<dbReference type="AlphaFoldDB" id="A0A226CZW1"/>
<comment type="subcellular location">
    <subcellularLocation>
        <location evidence="1">Nucleus</location>
    </subcellularLocation>
</comment>
<dbReference type="SUPFAM" id="SSF53098">
    <property type="entry name" value="Ribonuclease H-like"/>
    <property type="match status" value="1"/>
</dbReference>
<keyword evidence="6" id="KW-0436">Ligase</keyword>